<dbReference type="AlphaFoldDB" id="A0A9D1WX25"/>
<reference evidence="4" key="2">
    <citation type="submission" date="2021-04" db="EMBL/GenBank/DDBJ databases">
        <authorList>
            <person name="Gilroy R."/>
        </authorList>
    </citation>
    <scope>NUCLEOTIDE SEQUENCE</scope>
    <source>
        <strain evidence="4">CHK191-13928</strain>
    </source>
</reference>
<dbReference type="InterPro" id="IPR002509">
    <property type="entry name" value="NODB_dom"/>
</dbReference>
<accession>A0A9D1WX25</accession>
<feature type="domain" description="NodB homology" evidence="3">
    <location>
        <begin position="14"/>
        <end position="270"/>
    </location>
</feature>
<dbReference type="PANTHER" id="PTHR34216:SF3">
    <property type="entry name" value="POLY-BETA-1,6-N-ACETYL-D-GLUCOSAMINE N-DEACETYLASE"/>
    <property type="match status" value="1"/>
</dbReference>
<name>A0A9D1WX25_9FIRM</name>
<evidence type="ECO:0000256" key="1">
    <source>
        <dbReference type="ARBA" id="ARBA00004613"/>
    </source>
</evidence>
<dbReference type="InterPro" id="IPR011330">
    <property type="entry name" value="Glyco_hydro/deAcase_b/a-brl"/>
</dbReference>
<evidence type="ECO:0000259" key="3">
    <source>
        <dbReference type="PROSITE" id="PS51677"/>
    </source>
</evidence>
<dbReference type="GO" id="GO:0016810">
    <property type="term" value="F:hydrolase activity, acting on carbon-nitrogen (but not peptide) bonds"/>
    <property type="evidence" value="ECO:0007669"/>
    <property type="project" value="InterPro"/>
</dbReference>
<dbReference type="PROSITE" id="PS51677">
    <property type="entry name" value="NODB"/>
    <property type="match status" value="1"/>
</dbReference>
<sequence length="270" mass="31649">MRRIYTCFPEGRFKALTLSYDDGKITDRRLIDVLNQNGLKGTFHLNSGYFGETKGHRVPYVTREEAADLYRGHEIASHTSTHPTMARMPMEGNLQEILEDRKTLEEISGYPVRGFSYPNGVHGEKLYQLLRSCGIAYGRITKSSKRFDLPNCFYAWKPTCHHKEQLMEHLDRFLDTEYDQRLMLFYVWGHSYEFELDHNWELMEEFAKKAGHRDSIWYATNIEIYDYLKCAENLVYFADLHGVHNPGAKDVWIQADGEIHRIQGGQTYLF</sequence>
<evidence type="ECO:0000313" key="4">
    <source>
        <dbReference type="EMBL" id="HIX68717.1"/>
    </source>
</evidence>
<dbReference type="Proteomes" id="UP000886721">
    <property type="component" value="Unassembled WGS sequence"/>
</dbReference>
<reference evidence="4" key="1">
    <citation type="journal article" date="2021" name="PeerJ">
        <title>Extensive microbial diversity within the chicken gut microbiome revealed by metagenomics and culture.</title>
        <authorList>
            <person name="Gilroy R."/>
            <person name="Ravi A."/>
            <person name="Getino M."/>
            <person name="Pursley I."/>
            <person name="Horton D.L."/>
            <person name="Alikhan N.F."/>
            <person name="Baker D."/>
            <person name="Gharbi K."/>
            <person name="Hall N."/>
            <person name="Watson M."/>
            <person name="Adriaenssens E.M."/>
            <person name="Foster-Nyarko E."/>
            <person name="Jarju S."/>
            <person name="Secka A."/>
            <person name="Antonio M."/>
            <person name="Oren A."/>
            <person name="Chaudhuri R.R."/>
            <person name="La Ragione R."/>
            <person name="Hildebrand F."/>
            <person name="Pallen M.J."/>
        </authorList>
    </citation>
    <scope>NUCLEOTIDE SEQUENCE</scope>
    <source>
        <strain evidence="4">CHK191-13928</strain>
    </source>
</reference>
<dbReference type="InterPro" id="IPR051398">
    <property type="entry name" value="Polysacch_Deacetylase"/>
</dbReference>
<evidence type="ECO:0000256" key="2">
    <source>
        <dbReference type="ARBA" id="ARBA00022729"/>
    </source>
</evidence>
<dbReference type="SUPFAM" id="SSF88713">
    <property type="entry name" value="Glycoside hydrolase/deacetylase"/>
    <property type="match status" value="1"/>
</dbReference>
<dbReference type="GO" id="GO:0005576">
    <property type="term" value="C:extracellular region"/>
    <property type="evidence" value="ECO:0007669"/>
    <property type="project" value="UniProtKB-SubCell"/>
</dbReference>
<protein>
    <submittedName>
        <fullName evidence="4">Polysaccharide deacetylase family protein</fullName>
    </submittedName>
</protein>
<organism evidence="4 5">
    <name type="scientific">Candidatus Anaerostipes excrementavium</name>
    <dbReference type="NCBI Taxonomy" id="2838463"/>
    <lineage>
        <taxon>Bacteria</taxon>
        <taxon>Bacillati</taxon>
        <taxon>Bacillota</taxon>
        <taxon>Clostridia</taxon>
        <taxon>Lachnospirales</taxon>
        <taxon>Lachnospiraceae</taxon>
        <taxon>Anaerostipes</taxon>
    </lineage>
</organism>
<dbReference type="Gene3D" id="3.20.20.370">
    <property type="entry name" value="Glycoside hydrolase/deacetylase"/>
    <property type="match status" value="1"/>
</dbReference>
<comment type="caution">
    <text evidence="4">The sequence shown here is derived from an EMBL/GenBank/DDBJ whole genome shotgun (WGS) entry which is preliminary data.</text>
</comment>
<evidence type="ECO:0000313" key="5">
    <source>
        <dbReference type="Proteomes" id="UP000886721"/>
    </source>
</evidence>
<gene>
    <name evidence="4" type="ORF">H9735_11435</name>
</gene>
<dbReference type="CDD" id="cd10967">
    <property type="entry name" value="CE4_GLA_like_6s"/>
    <property type="match status" value="1"/>
</dbReference>
<comment type="subcellular location">
    <subcellularLocation>
        <location evidence="1">Secreted</location>
    </subcellularLocation>
</comment>
<proteinExistence type="predicted"/>
<dbReference type="EMBL" id="DXEM01000034">
    <property type="protein sequence ID" value="HIX68717.1"/>
    <property type="molecule type" value="Genomic_DNA"/>
</dbReference>
<dbReference type="PANTHER" id="PTHR34216">
    <property type="match status" value="1"/>
</dbReference>
<dbReference type="GO" id="GO:0005975">
    <property type="term" value="P:carbohydrate metabolic process"/>
    <property type="evidence" value="ECO:0007669"/>
    <property type="project" value="InterPro"/>
</dbReference>
<keyword evidence="2" id="KW-0732">Signal</keyword>
<dbReference type="Pfam" id="PF01522">
    <property type="entry name" value="Polysacc_deac_1"/>
    <property type="match status" value="1"/>
</dbReference>